<dbReference type="WBParaSite" id="GPUH_0000605701-mRNA-1">
    <property type="protein sequence ID" value="GPUH_0000605701-mRNA-1"/>
    <property type="gene ID" value="GPUH_0000605701"/>
</dbReference>
<sequence length="64" mass="7355">MSKSKNDATNYAGNKYKVDTVPLDIAQLVQNDWTQQKPKEWPYGYDTQHLARSTSRYSATSSNR</sequence>
<organism evidence="3">
    <name type="scientific">Gongylonema pulchrum</name>
    <dbReference type="NCBI Taxonomy" id="637853"/>
    <lineage>
        <taxon>Eukaryota</taxon>
        <taxon>Metazoa</taxon>
        <taxon>Ecdysozoa</taxon>
        <taxon>Nematoda</taxon>
        <taxon>Chromadorea</taxon>
        <taxon>Rhabditida</taxon>
        <taxon>Spirurina</taxon>
        <taxon>Spiruromorpha</taxon>
        <taxon>Spiruroidea</taxon>
        <taxon>Gongylonematidae</taxon>
        <taxon>Gongylonema</taxon>
    </lineage>
</organism>
<evidence type="ECO:0000313" key="1">
    <source>
        <dbReference type="EMBL" id="VDK53220.1"/>
    </source>
</evidence>
<dbReference type="OrthoDB" id="5872005at2759"/>
<reference evidence="3" key="1">
    <citation type="submission" date="2016-06" db="UniProtKB">
        <authorList>
            <consortium name="WormBaseParasite"/>
        </authorList>
    </citation>
    <scope>IDENTIFICATION</scope>
</reference>
<protein>
    <submittedName>
        <fullName evidence="3">Peptidoglycan glycosyltransferase</fullName>
    </submittedName>
</protein>
<keyword evidence="2" id="KW-1185">Reference proteome</keyword>
<reference evidence="1 2" key="2">
    <citation type="submission" date="2018-11" db="EMBL/GenBank/DDBJ databases">
        <authorList>
            <consortium name="Pathogen Informatics"/>
        </authorList>
    </citation>
    <scope>NUCLEOTIDE SEQUENCE [LARGE SCALE GENOMIC DNA]</scope>
</reference>
<dbReference type="EMBL" id="UYRT01013629">
    <property type="protein sequence ID" value="VDK53220.1"/>
    <property type="molecule type" value="Genomic_DNA"/>
</dbReference>
<gene>
    <name evidence="1" type="ORF">GPUH_LOCUS6049</name>
</gene>
<dbReference type="AlphaFoldDB" id="A0A183DBF8"/>
<proteinExistence type="predicted"/>
<dbReference type="Proteomes" id="UP000271098">
    <property type="component" value="Unassembled WGS sequence"/>
</dbReference>
<evidence type="ECO:0000313" key="2">
    <source>
        <dbReference type="Proteomes" id="UP000271098"/>
    </source>
</evidence>
<name>A0A183DBF8_9BILA</name>
<accession>A0A183DBF8</accession>
<evidence type="ECO:0000313" key="3">
    <source>
        <dbReference type="WBParaSite" id="GPUH_0000605701-mRNA-1"/>
    </source>
</evidence>